<sequence>VIPFLPWHSGTLSDSRWNSSSTEAAVLIAITDHVPAPSDEGTYYHRWMETRPPHSQEKREPT</sequence>
<comment type="caution">
    <text evidence="1">The sequence shown here is derived from an EMBL/GenBank/DDBJ whole genome shotgun (WGS) entry which is preliminary data.</text>
</comment>
<feature type="non-terminal residue" evidence="1">
    <location>
        <position position="1"/>
    </location>
</feature>
<dbReference type="AlphaFoldDB" id="A0A4Y2A5N6"/>
<evidence type="ECO:0000313" key="2">
    <source>
        <dbReference type="Proteomes" id="UP000499080"/>
    </source>
</evidence>
<organism evidence="1 2">
    <name type="scientific">Araneus ventricosus</name>
    <name type="common">Orbweaver spider</name>
    <name type="synonym">Epeira ventricosa</name>
    <dbReference type="NCBI Taxonomy" id="182803"/>
    <lineage>
        <taxon>Eukaryota</taxon>
        <taxon>Metazoa</taxon>
        <taxon>Ecdysozoa</taxon>
        <taxon>Arthropoda</taxon>
        <taxon>Chelicerata</taxon>
        <taxon>Arachnida</taxon>
        <taxon>Araneae</taxon>
        <taxon>Araneomorphae</taxon>
        <taxon>Entelegynae</taxon>
        <taxon>Araneoidea</taxon>
        <taxon>Araneidae</taxon>
        <taxon>Araneus</taxon>
    </lineage>
</organism>
<reference evidence="1 2" key="1">
    <citation type="journal article" date="2019" name="Sci. Rep.">
        <title>Orb-weaving spider Araneus ventricosus genome elucidates the spidroin gene catalogue.</title>
        <authorList>
            <person name="Kono N."/>
            <person name="Nakamura H."/>
            <person name="Ohtoshi R."/>
            <person name="Moran D.A.P."/>
            <person name="Shinohara A."/>
            <person name="Yoshida Y."/>
            <person name="Fujiwara M."/>
            <person name="Mori M."/>
            <person name="Tomita M."/>
            <person name="Arakawa K."/>
        </authorList>
    </citation>
    <scope>NUCLEOTIDE SEQUENCE [LARGE SCALE GENOMIC DNA]</scope>
</reference>
<proteinExistence type="predicted"/>
<protein>
    <submittedName>
        <fullName evidence="1">Uncharacterized protein</fullName>
    </submittedName>
</protein>
<evidence type="ECO:0000313" key="1">
    <source>
        <dbReference type="EMBL" id="GBL74867.1"/>
    </source>
</evidence>
<gene>
    <name evidence="1" type="ORF">AVEN_243710-2_1</name>
</gene>
<accession>A0A4Y2A5N6</accession>
<dbReference type="EMBL" id="BGPR01000006">
    <property type="protein sequence ID" value="GBL74867.1"/>
    <property type="molecule type" value="Genomic_DNA"/>
</dbReference>
<name>A0A4Y2A5N6_ARAVE</name>
<dbReference type="Proteomes" id="UP000499080">
    <property type="component" value="Unassembled WGS sequence"/>
</dbReference>
<keyword evidence="2" id="KW-1185">Reference proteome</keyword>